<dbReference type="AlphaFoldDB" id="A0A9P6JFL3"/>
<feature type="compositionally biased region" description="Low complexity" evidence="1">
    <location>
        <begin position="103"/>
        <end position="124"/>
    </location>
</feature>
<dbReference type="EMBL" id="JAAAHY010000003">
    <property type="protein sequence ID" value="KAF9968815.1"/>
    <property type="molecule type" value="Genomic_DNA"/>
</dbReference>
<feature type="region of interest" description="Disordered" evidence="1">
    <location>
        <begin position="103"/>
        <end position="153"/>
    </location>
</feature>
<comment type="caution">
    <text evidence="3">The sequence shown here is derived from an EMBL/GenBank/DDBJ whole genome shotgun (WGS) entry which is preliminary data.</text>
</comment>
<dbReference type="OrthoDB" id="1193027at2759"/>
<evidence type="ECO:0000256" key="1">
    <source>
        <dbReference type="SAM" id="MobiDB-lite"/>
    </source>
</evidence>
<gene>
    <name evidence="3" type="ORF">BGZ70_005619</name>
</gene>
<evidence type="ECO:0000256" key="2">
    <source>
        <dbReference type="SAM" id="Phobius"/>
    </source>
</evidence>
<keyword evidence="2" id="KW-0472">Membrane</keyword>
<feature type="compositionally biased region" description="Basic and acidic residues" evidence="1">
    <location>
        <begin position="126"/>
        <end position="139"/>
    </location>
</feature>
<accession>A0A9P6JFL3</accession>
<reference evidence="3" key="1">
    <citation type="journal article" date="2020" name="Fungal Divers.">
        <title>Resolving the Mortierellaceae phylogeny through synthesis of multi-gene phylogenetics and phylogenomics.</title>
        <authorList>
            <person name="Vandepol N."/>
            <person name="Liber J."/>
            <person name="Desiro A."/>
            <person name="Na H."/>
            <person name="Kennedy M."/>
            <person name="Barry K."/>
            <person name="Grigoriev I.V."/>
            <person name="Miller A.N."/>
            <person name="O'Donnell K."/>
            <person name="Stajich J.E."/>
            <person name="Bonito G."/>
        </authorList>
    </citation>
    <scope>NUCLEOTIDE SEQUENCE</scope>
    <source>
        <strain evidence="3">CK1249</strain>
    </source>
</reference>
<organism evidence="3 4">
    <name type="scientific">Mortierella alpina</name>
    <name type="common">Oleaginous fungus</name>
    <name type="synonym">Mortierella renispora</name>
    <dbReference type="NCBI Taxonomy" id="64518"/>
    <lineage>
        <taxon>Eukaryota</taxon>
        <taxon>Fungi</taxon>
        <taxon>Fungi incertae sedis</taxon>
        <taxon>Mucoromycota</taxon>
        <taxon>Mortierellomycotina</taxon>
        <taxon>Mortierellomycetes</taxon>
        <taxon>Mortierellales</taxon>
        <taxon>Mortierellaceae</taxon>
        <taxon>Mortierella</taxon>
    </lineage>
</organism>
<evidence type="ECO:0000313" key="3">
    <source>
        <dbReference type="EMBL" id="KAF9968815.1"/>
    </source>
</evidence>
<protein>
    <submittedName>
        <fullName evidence="3">Uncharacterized protein</fullName>
    </submittedName>
</protein>
<dbReference type="Proteomes" id="UP000738359">
    <property type="component" value="Unassembled WGS sequence"/>
</dbReference>
<keyword evidence="2" id="KW-1133">Transmembrane helix</keyword>
<feature type="transmembrane region" description="Helical" evidence="2">
    <location>
        <begin position="165"/>
        <end position="183"/>
    </location>
</feature>
<proteinExistence type="predicted"/>
<keyword evidence="4" id="KW-1185">Reference proteome</keyword>
<sequence>MARIDTAEVCSGAQRFLRSVTPALQSFFGMRSCKGFMRCCELPHVVPYEALDQKAVPELISKLTNEGLHVSPEEKTGGTTMETILSKGLAEKEKMLATTKPAATLPASPAAVPAPDAAHPLDPAAMDDKKTTADDKKTTADGTTKTPGEEKLSLPVEKANSSNKLMVGVLGVMGVAFSILPWVL</sequence>
<name>A0A9P6JFL3_MORAP</name>
<evidence type="ECO:0000313" key="4">
    <source>
        <dbReference type="Proteomes" id="UP000738359"/>
    </source>
</evidence>
<keyword evidence="2" id="KW-0812">Transmembrane</keyword>